<dbReference type="Pfam" id="PF08818">
    <property type="entry name" value="DUF1801"/>
    <property type="match status" value="1"/>
</dbReference>
<protein>
    <recommendedName>
        <fullName evidence="1">YdhG-like domain-containing protein</fullName>
    </recommendedName>
</protein>
<dbReference type="RefSeq" id="WP_116545166.1">
    <property type="nucleotide sequence ID" value="NZ_QEKI01000020.1"/>
</dbReference>
<dbReference type="AlphaFoldDB" id="A0A2U1AN94"/>
<dbReference type="EMBL" id="QEKI01000020">
    <property type="protein sequence ID" value="PVY37909.1"/>
    <property type="molecule type" value="Genomic_DNA"/>
</dbReference>
<dbReference type="SUPFAM" id="SSF159888">
    <property type="entry name" value="YdhG-like"/>
    <property type="match status" value="1"/>
</dbReference>
<proteinExistence type="predicted"/>
<comment type="caution">
    <text evidence="2">The sequence shown here is derived from an EMBL/GenBank/DDBJ whole genome shotgun (WGS) entry which is preliminary data.</text>
</comment>
<evidence type="ECO:0000259" key="1">
    <source>
        <dbReference type="Pfam" id="PF08818"/>
    </source>
</evidence>
<dbReference type="Proteomes" id="UP000245466">
    <property type="component" value="Unassembled WGS sequence"/>
</dbReference>
<name>A0A2U1AN94_9BACT</name>
<feature type="domain" description="YdhG-like" evidence="1">
    <location>
        <begin position="15"/>
        <end position="107"/>
    </location>
</feature>
<dbReference type="Gene3D" id="3.90.1150.200">
    <property type="match status" value="1"/>
</dbReference>
<sequence length="109" mass="12595">MHPQVTDYINTSEKHKETLEALRQLLHDTVPGVTEEFKWSRPVFHSGKDFAYLKTAKAYVTLGFFQFDKLNDPEGLLEGTGKDMRHIKIKNVQEIDRELLSDWFKAASA</sequence>
<organism evidence="2 3">
    <name type="scientific">Pontibacter virosus</name>
    <dbReference type="NCBI Taxonomy" id="1765052"/>
    <lineage>
        <taxon>Bacteria</taxon>
        <taxon>Pseudomonadati</taxon>
        <taxon>Bacteroidota</taxon>
        <taxon>Cytophagia</taxon>
        <taxon>Cytophagales</taxon>
        <taxon>Hymenobacteraceae</taxon>
        <taxon>Pontibacter</taxon>
    </lineage>
</organism>
<evidence type="ECO:0000313" key="3">
    <source>
        <dbReference type="Proteomes" id="UP000245466"/>
    </source>
</evidence>
<evidence type="ECO:0000313" key="2">
    <source>
        <dbReference type="EMBL" id="PVY37909.1"/>
    </source>
</evidence>
<reference evidence="2 3" key="1">
    <citation type="submission" date="2018-04" db="EMBL/GenBank/DDBJ databases">
        <title>Genomic Encyclopedia of Type Strains, Phase IV (KMG-IV): sequencing the most valuable type-strain genomes for metagenomic binning, comparative biology and taxonomic classification.</title>
        <authorList>
            <person name="Goeker M."/>
        </authorList>
    </citation>
    <scope>NUCLEOTIDE SEQUENCE [LARGE SCALE GENOMIC DNA]</scope>
    <source>
        <strain evidence="2 3">DSM 100231</strain>
    </source>
</reference>
<keyword evidence="3" id="KW-1185">Reference proteome</keyword>
<gene>
    <name evidence="2" type="ORF">C8E01_12011</name>
</gene>
<dbReference type="OrthoDB" id="1121167at2"/>
<dbReference type="InterPro" id="IPR014922">
    <property type="entry name" value="YdhG-like"/>
</dbReference>
<accession>A0A2U1AN94</accession>